<dbReference type="Proteomes" id="UP000078534">
    <property type="component" value="Unassembled WGS sequence"/>
</dbReference>
<evidence type="ECO:0000256" key="6">
    <source>
        <dbReference type="ARBA" id="ARBA00023136"/>
    </source>
</evidence>
<dbReference type="OrthoDB" id="9799219at2"/>
<dbReference type="GO" id="GO:0005886">
    <property type="term" value="C:plasma membrane"/>
    <property type="evidence" value="ECO:0007669"/>
    <property type="project" value="UniProtKB-SubCell"/>
</dbReference>
<feature type="transmembrane region" description="Helical" evidence="7">
    <location>
        <begin position="69"/>
        <end position="92"/>
    </location>
</feature>
<organism evidence="8 9">
    <name type="scientific">Metabacillus litoralis</name>
    <dbReference type="NCBI Taxonomy" id="152268"/>
    <lineage>
        <taxon>Bacteria</taxon>
        <taxon>Bacillati</taxon>
        <taxon>Bacillota</taxon>
        <taxon>Bacilli</taxon>
        <taxon>Bacillales</taxon>
        <taxon>Bacillaceae</taxon>
        <taxon>Metabacillus</taxon>
    </lineage>
</organism>
<comment type="similarity">
    <text evidence="2">Belongs to the CPA3 antiporters (TC 2.A.63) subunit C family.</text>
</comment>
<accession>A0A179T0S3</accession>
<sequence length="113" mass="12225">MEVLMSIVVGILFSAAVYLMLSKSLLRIIIGTGLLSHGAHLLILTMGGLKQGAAPLLGEHAQSYVDPLPQALILTAIVISFGVTSFFLVLAYRSYQELGTDDMDQLRGNDQYE</sequence>
<feature type="transmembrane region" description="Helical" evidence="7">
    <location>
        <begin position="28"/>
        <end position="49"/>
    </location>
</feature>
<comment type="subcellular location">
    <subcellularLocation>
        <location evidence="1">Cell membrane</location>
        <topology evidence="1">Multi-pass membrane protein</topology>
    </subcellularLocation>
</comment>
<dbReference type="InterPro" id="IPR039428">
    <property type="entry name" value="NUOK/Mnh_C1-like"/>
</dbReference>
<dbReference type="Gene3D" id="1.10.287.3510">
    <property type="match status" value="1"/>
</dbReference>
<reference evidence="9" key="1">
    <citation type="submission" date="2016-04" db="EMBL/GenBank/DDBJ databases">
        <authorList>
            <person name="Lyu Z."/>
            <person name="Lyu W."/>
        </authorList>
    </citation>
    <scope>NUCLEOTIDE SEQUENCE [LARGE SCALE GENOMIC DNA]</scope>
    <source>
        <strain evidence="9">C44</strain>
    </source>
</reference>
<dbReference type="Pfam" id="PF00420">
    <property type="entry name" value="Oxidored_q2"/>
    <property type="match status" value="1"/>
</dbReference>
<dbReference type="AlphaFoldDB" id="A0A179T0S3"/>
<evidence type="ECO:0000256" key="2">
    <source>
        <dbReference type="ARBA" id="ARBA00010388"/>
    </source>
</evidence>
<keyword evidence="6 7" id="KW-0472">Membrane</keyword>
<evidence type="ECO:0000256" key="7">
    <source>
        <dbReference type="SAM" id="Phobius"/>
    </source>
</evidence>
<evidence type="ECO:0000313" key="9">
    <source>
        <dbReference type="Proteomes" id="UP000078534"/>
    </source>
</evidence>
<keyword evidence="4 7" id="KW-0812">Transmembrane</keyword>
<proteinExistence type="inferred from homology"/>
<evidence type="ECO:0000256" key="3">
    <source>
        <dbReference type="ARBA" id="ARBA00022475"/>
    </source>
</evidence>
<dbReference type="PANTHER" id="PTHR34583:SF2">
    <property type="entry name" value="ANTIPORTER SUBUNIT MNHC2-RELATED"/>
    <property type="match status" value="1"/>
</dbReference>
<dbReference type="NCBIfam" id="NF006573">
    <property type="entry name" value="PRK09094.1"/>
    <property type="match status" value="1"/>
</dbReference>
<gene>
    <name evidence="8" type="ORF">A6K24_20635</name>
</gene>
<name>A0A179T0S3_9BACI</name>
<dbReference type="PANTHER" id="PTHR34583">
    <property type="entry name" value="ANTIPORTER SUBUNIT MNHC2-RELATED"/>
    <property type="match status" value="1"/>
</dbReference>
<keyword evidence="3" id="KW-1003">Cell membrane</keyword>
<dbReference type="STRING" id="152268.A6K24_20635"/>
<protein>
    <submittedName>
        <fullName evidence="8">Cation:proton antiporter</fullName>
    </submittedName>
</protein>
<dbReference type="NCBIfam" id="NF009303">
    <property type="entry name" value="PRK12660.1"/>
    <property type="match status" value="1"/>
</dbReference>
<keyword evidence="5 7" id="KW-1133">Transmembrane helix</keyword>
<comment type="caution">
    <text evidence="8">The sequence shown here is derived from an EMBL/GenBank/DDBJ whole genome shotgun (WGS) entry which is preliminary data.</text>
</comment>
<dbReference type="EMBL" id="LWSG01000010">
    <property type="protein sequence ID" value="OAS87108.1"/>
    <property type="molecule type" value="Genomic_DNA"/>
</dbReference>
<dbReference type="NCBIfam" id="NF006372">
    <property type="entry name" value="PRK08600.1"/>
    <property type="match status" value="1"/>
</dbReference>
<feature type="transmembrane region" description="Helical" evidence="7">
    <location>
        <begin position="6"/>
        <end position="21"/>
    </location>
</feature>
<dbReference type="RefSeq" id="WP_066330308.1">
    <property type="nucleotide sequence ID" value="NZ_LWSG01000010.1"/>
</dbReference>
<evidence type="ECO:0000256" key="4">
    <source>
        <dbReference type="ARBA" id="ARBA00022692"/>
    </source>
</evidence>
<evidence type="ECO:0000256" key="1">
    <source>
        <dbReference type="ARBA" id="ARBA00004651"/>
    </source>
</evidence>
<evidence type="ECO:0000313" key="8">
    <source>
        <dbReference type="EMBL" id="OAS87108.1"/>
    </source>
</evidence>
<dbReference type="InterPro" id="IPR050601">
    <property type="entry name" value="CPA3_antiporter_subunitC"/>
</dbReference>
<keyword evidence="9" id="KW-1185">Reference proteome</keyword>
<evidence type="ECO:0000256" key="5">
    <source>
        <dbReference type="ARBA" id="ARBA00022989"/>
    </source>
</evidence>